<proteinExistence type="inferred from homology"/>
<dbReference type="PROSITE" id="PS51718">
    <property type="entry name" value="G_DYNAMIN_2"/>
    <property type="match status" value="1"/>
</dbReference>
<protein>
    <recommendedName>
        <fullName evidence="1">dynamin GTPase</fullName>
        <ecNumber evidence="1">3.6.5.5</ecNumber>
    </recommendedName>
</protein>
<feature type="domain" description="PH" evidence="10">
    <location>
        <begin position="480"/>
        <end position="586"/>
    </location>
</feature>
<keyword evidence="2" id="KW-0254">Endocytosis</keyword>
<evidence type="ECO:0000313" key="14">
    <source>
        <dbReference type="Proteomes" id="UP000472272"/>
    </source>
</evidence>
<reference evidence="13" key="2">
    <citation type="submission" date="2025-09" db="UniProtKB">
        <authorList>
            <consortium name="Ensembl"/>
        </authorList>
    </citation>
    <scope>IDENTIFICATION</scope>
</reference>
<dbReference type="InterPro" id="IPR022812">
    <property type="entry name" value="Dynamin"/>
</dbReference>
<dbReference type="SMART" id="SM00233">
    <property type="entry name" value="PH"/>
    <property type="match status" value="1"/>
</dbReference>
<feature type="domain" description="Dynamin-type G" evidence="12">
    <location>
        <begin position="28"/>
        <end position="294"/>
    </location>
</feature>
<evidence type="ECO:0000256" key="4">
    <source>
        <dbReference type="ARBA" id="ARBA00022741"/>
    </source>
</evidence>
<dbReference type="Pfam" id="PF00350">
    <property type="entry name" value="Dynamin_N"/>
    <property type="match status" value="1"/>
</dbReference>
<accession>A0A670KJK8</accession>
<evidence type="ECO:0000256" key="1">
    <source>
        <dbReference type="ARBA" id="ARBA00011980"/>
    </source>
</evidence>
<keyword evidence="7" id="KW-0505">Motor protein</keyword>
<dbReference type="Pfam" id="PF00169">
    <property type="entry name" value="PH"/>
    <property type="match status" value="1"/>
</dbReference>
<dbReference type="InterPro" id="IPR020850">
    <property type="entry name" value="GED_dom"/>
</dbReference>
<dbReference type="GO" id="GO:0098793">
    <property type="term" value="C:presynapse"/>
    <property type="evidence" value="ECO:0007669"/>
    <property type="project" value="GOC"/>
</dbReference>
<dbReference type="InterPro" id="IPR019762">
    <property type="entry name" value="Dynamin_GTPase_CS"/>
</dbReference>
<evidence type="ECO:0000256" key="9">
    <source>
        <dbReference type="SAM" id="MobiDB-lite"/>
    </source>
</evidence>
<feature type="region of interest" description="Disordered" evidence="9">
    <location>
        <begin position="709"/>
        <end position="816"/>
    </location>
</feature>
<evidence type="ECO:0000256" key="3">
    <source>
        <dbReference type="ARBA" id="ARBA00022701"/>
    </source>
</evidence>
<dbReference type="PRINTS" id="PR00195">
    <property type="entry name" value="DYNAMIN"/>
</dbReference>
<dbReference type="GO" id="GO:0005886">
    <property type="term" value="C:plasma membrane"/>
    <property type="evidence" value="ECO:0007669"/>
    <property type="project" value="TreeGrafter"/>
</dbReference>
<dbReference type="InterPro" id="IPR011993">
    <property type="entry name" value="PH-like_dom_sf"/>
</dbReference>
<dbReference type="InterPro" id="IPR003130">
    <property type="entry name" value="GED"/>
</dbReference>
<organism evidence="13 14">
    <name type="scientific">Podarcis muralis</name>
    <name type="common">Wall lizard</name>
    <name type="synonym">Lacerta muralis</name>
    <dbReference type="NCBI Taxonomy" id="64176"/>
    <lineage>
        <taxon>Eukaryota</taxon>
        <taxon>Metazoa</taxon>
        <taxon>Chordata</taxon>
        <taxon>Craniata</taxon>
        <taxon>Vertebrata</taxon>
        <taxon>Euteleostomi</taxon>
        <taxon>Lepidosauria</taxon>
        <taxon>Squamata</taxon>
        <taxon>Bifurcata</taxon>
        <taxon>Unidentata</taxon>
        <taxon>Episquamata</taxon>
        <taxon>Laterata</taxon>
        <taxon>Lacertibaenia</taxon>
        <taxon>Lacertidae</taxon>
        <taxon>Podarcis</taxon>
    </lineage>
</organism>
<dbReference type="SUPFAM" id="SSF50729">
    <property type="entry name" value="PH domain-like"/>
    <property type="match status" value="1"/>
</dbReference>
<dbReference type="Gene3D" id="1.20.120.1240">
    <property type="entry name" value="Dynamin, middle domain"/>
    <property type="match status" value="2"/>
</dbReference>
<keyword evidence="3" id="KW-0493">Microtubule</keyword>
<dbReference type="GO" id="GO:0008017">
    <property type="term" value="F:microtubule binding"/>
    <property type="evidence" value="ECO:0007669"/>
    <property type="project" value="TreeGrafter"/>
</dbReference>
<name>A0A670KJK8_PODMU</name>
<evidence type="ECO:0000313" key="13">
    <source>
        <dbReference type="Ensembl" id="ENSPMRP00000036495.1"/>
    </source>
</evidence>
<evidence type="ECO:0000259" key="11">
    <source>
        <dbReference type="PROSITE" id="PS51388"/>
    </source>
</evidence>
<dbReference type="FunFam" id="1.20.120.1240:FF:000019">
    <property type="entry name" value="Dynamin 2"/>
    <property type="match status" value="1"/>
</dbReference>
<reference evidence="13" key="1">
    <citation type="submission" date="2025-08" db="UniProtKB">
        <authorList>
            <consortium name="Ensembl"/>
        </authorList>
    </citation>
    <scope>IDENTIFICATION</scope>
</reference>
<evidence type="ECO:0000256" key="5">
    <source>
        <dbReference type="ARBA" id="ARBA00022801"/>
    </source>
</evidence>
<dbReference type="PANTHER" id="PTHR11566:SF32">
    <property type="entry name" value="DYNAMIN-1"/>
    <property type="match status" value="1"/>
</dbReference>
<dbReference type="InterPro" id="IPR000375">
    <property type="entry name" value="Dynamin_stalk"/>
</dbReference>
<dbReference type="PROSITE" id="PS00410">
    <property type="entry name" value="G_DYNAMIN_1"/>
    <property type="match status" value="1"/>
</dbReference>
<dbReference type="Gene3D" id="3.40.50.300">
    <property type="entry name" value="P-loop containing nucleotide triphosphate hydrolases"/>
    <property type="match status" value="1"/>
</dbReference>
<dbReference type="SMART" id="SM00053">
    <property type="entry name" value="DYNc"/>
    <property type="match status" value="1"/>
</dbReference>
<dbReference type="Pfam" id="PF01031">
    <property type="entry name" value="Dynamin_M"/>
    <property type="match status" value="2"/>
</dbReference>
<dbReference type="GO" id="GO:0031623">
    <property type="term" value="P:receptor internalization"/>
    <property type="evidence" value="ECO:0007669"/>
    <property type="project" value="TreeGrafter"/>
</dbReference>
<dbReference type="CDD" id="cd08771">
    <property type="entry name" value="DLP_1"/>
    <property type="match status" value="1"/>
</dbReference>
<keyword evidence="6 8" id="KW-0342">GTP-binding</keyword>
<evidence type="ECO:0000256" key="6">
    <source>
        <dbReference type="ARBA" id="ARBA00023134"/>
    </source>
</evidence>
<dbReference type="PROSITE" id="PS50003">
    <property type="entry name" value="PH_DOMAIN"/>
    <property type="match status" value="1"/>
</dbReference>
<dbReference type="Gene3D" id="2.30.29.30">
    <property type="entry name" value="Pleckstrin-homology domain (PH domain)/Phosphotyrosine-binding domain (PTB)"/>
    <property type="match status" value="1"/>
</dbReference>
<dbReference type="Ensembl" id="ENSPMRT00000038664.1">
    <property type="protein sequence ID" value="ENSPMRP00000036495.1"/>
    <property type="gene ID" value="ENSPMRG00000023474.1"/>
</dbReference>
<dbReference type="Proteomes" id="UP000472272">
    <property type="component" value="Unplaced"/>
</dbReference>
<comment type="similarity">
    <text evidence="8">Belongs to the TRAFAC class dynamin-like GTPase superfamily. Dynamin/Fzo/YdjA family.</text>
</comment>
<keyword evidence="14" id="KW-1185">Reference proteome</keyword>
<dbReference type="InterPro" id="IPR027417">
    <property type="entry name" value="P-loop_NTPase"/>
</dbReference>
<dbReference type="EC" id="3.6.5.5" evidence="1"/>
<dbReference type="SUPFAM" id="SSF52540">
    <property type="entry name" value="P-loop containing nucleoside triphosphate hydrolases"/>
    <property type="match status" value="1"/>
</dbReference>
<dbReference type="InterPro" id="IPR001401">
    <property type="entry name" value="Dynamin_GTPase"/>
</dbReference>
<feature type="domain" description="GED" evidence="11">
    <location>
        <begin position="616"/>
        <end position="707"/>
    </location>
</feature>
<keyword evidence="5" id="KW-0378">Hydrolase</keyword>
<dbReference type="Pfam" id="PF02212">
    <property type="entry name" value="GED"/>
    <property type="match status" value="1"/>
</dbReference>
<dbReference type="PANTHER" id="PTHR11566">
    <property type="entry name" value="DYNAMIN"/>
    <property type="match status" value="1"/>
</dbReference>
<gene>
    <name evidence="13" type="primary">DNM1</name>
</gene>
<evidence type="ECO:0000256" key="2">
    <source>
        <dbReference type="ARBA" id="ARBA00022583"/>
    </source>
</evidence>
<dbReference type="GeneTree" id="ENSGT00940000155214"/>
<evidence type="ECO:0000259" key="10">
    <source>
        <dbReference type="PROSITE" id="PS50003"/>
    </source>
</evidence>
<dbReference type="SMART" id="SM00302">
    <property type="entry name" value="GED"/>
    <property type="match status" value="1"/>
</dbReference>
<dbReference type="InterPro" id="IPR030381">
    <property type="entry name" value="G_DYNAMIN_dom"/>
</dbReference>
<feature type="compositionally biased region" description="Low complexity" evidence="9">
    <location>
        <begin position="726"/>
        <end position="743"/>
    </location>
</feature>
<dbReference type="FunFam" id="2.30.29.30:FF:000010">
    <property type="entry name" value="dynamin-1 isoform X2"/>
    <property type="match status" value="1"/>
</dbReference>
<evidence type="ECO:0000256" key="8">
    <source>
        <dbReference type="RuleBase" id="RU003932"/>
    </source>
</evidence>
<dbReference type="GO" id="GO:0016185">
    <property type="term" value="P:synaptic vesicle budding from presynaptic endocytic zone membrane"/>
    <property type="evidence" value="ECO:0007669"/>
    <property type="project" value="TreeGrafter"/>
</dbReference>
<dbReference type="AlphaFoldDB" id="A0A670KJK8"/>
<keyword evidence="4 8" id="KW-0547">Nucleotide-binding</keyword>
<dbReference type="GO" id="GO:0005737">
    <property type="term" value="C:cytoplasm"/>
    <property type="evidence" value="ECO:0007669"/>
    <property type="project" value="TreeGrafter"/>
</dbReference>
<dbReference type="FunFam" id="3.40.50.300:FF:000045">
    <property type="entry name" value="dynamin-1 isoform X2"/>
    <property type="match status" value="1"/>
</dbReference>
<dbReference type="GO" id="GO:0005874">
    <property type="term" value="C:microtubule"/>
    <property type="evidence" value="ECO:0007669"/>
    <property type="project" value="UniProtKB-KW"/>
</dbReference>
<evidence type="ECO:0000256" key="7">
    <source>
        <dbReference type="ARBA" id="ARBA00023175"/>
    </source>
</evidence>
<evidence type="ECO:0000259" key="12">
    <source>
        <dbReference type="PROSITE" id="PS51718"/>
    </source>
</evidence>
<dbReference type="GO" id="GO:0005525">
    <property type="term" value="F:GTP binding"/>
    <property type="evidence" value="ECO:0007669"/>
    <property type="project" value="UniProtKB-KW"/>
</dbReference>
<dbReference type="InterPro" id="IPR045063">
    <property type="entry name" value="Dynamin_N"/>
</dbReference>
<dbReference type="InterPro" id="IPR001849">
    <property type="entry name" value="PH_domain"/>
</dbReference>
<sequence>MGNRGMEDLIPLVNQLQDAFAAIGQNANLDLPQIAVVGGQSAGKSSVLENFVGRDFLPRGSGIVTRRPLVLQLVNSPTEYGEFLHCKGKKFTDFDEIRQEIEAETDRITGSNKGISPVPINLRVYSPHVLSLTLVDLPGMTKVPVGDQPADIEFQIREMLMQFVTKENCLILAVSPANSDLANSDALKIAKEVDPQGQRTIGVITKLDLMDEGTDARDVLENKLLPLRRGYIGVVNRSQKDIDGKKDIQAALAAERKFFLTHPAYRHMADRMGTPYLQKVLNQQLTNHIRDTLPGLRNKLQSQLLSIEKEVEEYKNFRPDDPARKTKALLQMVQQFAVDFEKRIEGSGDQIDTYELSGGARINRIFHERFPFELVKMEFDEKELRREISYAIKNIHGIRHVSMQWRQAASLSQYPHLREEMERIVTTHIRDRESRTKDQVMLLIDIELAYMNTNHEDFIGFANAQQRSSQMSKKKTAGNQVIRKGWLTINNIGIMKGGSKEYWFVLTAENLSWYKDDEEKEKKYMLPVDNLKVRDVEKGFMSSKHIFALFNTEQRNVYKDYRQLELACETQEEVDSWKASFLRAGVYPERVGASESEENGSDSLMHSMDPQLERQVETIRNLVDSYMAIVNKTIRDLMPKTIMHLMINNTKDFIHSELLANLYSCGDQNTLMEESVEQAQRRDEMLRMYHALKEAHHIIGDINTTTISTPLPPPVDDSWLQVQNIPSGRRSPTSSPTPQRRAPAVPPARPGSRGPAPGPPPAGGPTLGGAPPVPSRPGASPDPFGPPPQVPSRPNRAPPGVPRNRPPLQPEQPGPP</sequence>
<dbReference type="CDD" id="cd01256">
    <property type="entry name" value="PH_dynamin"/>
    <property type="match status" value="1"/>
</dbReference>
<dbReference type="GO" id="GO:0003924">
    <property type="term" value="F:GTPase activity"/>
    <property type="evidence" value="ECO:0007669"/>
    <property type="project" value="InterPro"/>
</dbReference>
<dbReference type="PROSITE" id="PS51388">
    <property type="entry name" value="GED"/>
    <property type="match status" value="1"/>
</dbReference>
<feature type="compositionally biased region" description="Pro residues" evidence="9">
    <location>
        <begin position="783"/>
        <end position="816"/>
    </location>
</feature>
<dbReference type="FunFam" id="1.20.120.1240:FF:000028">
    <property type="entry name" value="Dynamin 1"/>
    <property type="match status" value="1"/>
</dbReference>